<evidence type="ECO:0000256" key="1">
    <source>
        <dbReference type="SAM" id="SignalP"/>
    </source>
</evidence>
<dbReference type="GO" id="GO:0005975">
    <property type="term" value="P:carbohydrate metabolic process"/>
    <property type="evidence" value="ECO:0007669"/>
    <property type="project" value="UniProtKB-ARBA"/>
</dbReference>
<sequence length="332" mass="36669">MKKLFFFCLAALVSGMAFAQMPVAIYPLDGDAMDVSGNGFDGTVAGATPTINRFGTENSAYLFDGDMDSIVVSNASNALAMMNSEYTSISFWIKVNSFVTADENYIISFGGWQERLKISLPAHRRIVWSTRTSTGNADMDATDPYVLDSTDFHHVVMVHGIDTNFIYMDGERAHFITTENNPNVAGGLLVTSADFVIGSDAMEGERYFKGVLDDIMVYNYAISAAMVDSIYTAQSDGPLTSIQTDRFATYLTTVFPNPVRDVVMLRPNFDGVKQARLDVYDMLGRQMQSVDLTSQMRSDLIRLDVSTLRAGQYLMKLSVDGEPMGAYKLLKQ</sequence>
<dbReference type="InterPro" id="IPR013320">
    <property type="entry name" value="ConA-like_dom_sf"/>
</dbReference>
<dbReference type="SUPFAM" id="SSF49899">
    <property type="entry name" value="Concanavalin A-like lectins/glucanases"/>
    <property type="match status" value="1"/>
</dbReference>
<keyword evidence="4" id="KW-1185">Reference proteome</keyword>
<feature type="domain" description="Secretion system C-terminal sorting" evidence="2">
    <location>
        <begin position="254"/>
        <end position="320"/>
    </location>
</feature>
<feature type="chain" id="PRO_5011753137" evidence="1">
    <location>
        <begin position="20"/>
        <end position="332"/>
    </location>
</feature>
<feature type="signal peptide" evidence="1">
    <location>
        <begin position="1"/>
        <end position="19"/>
    </location>
</feature>
<dbReference type="STRING" id="1075417.SAMN05421823_103392"/>
<dbReference type="GO" id="GO:0004553">
    <property type="term" value="F:hydrolase activity, hydrolyzing O-glycosyl compounds"/>
    <property type="evidence" value="ECO:0007669"/>
    <property type="project" value="UniProtKB-ARBA"/>
</dbReference>
<reference evidence="3 4" key="1">
    <citation type="submission" date="2016-10" db="EMBL/GenBank/DDBJ databases">
        <authorList>
            <person name="de Groot N.N."/>
        </authorList>
    </citation>
    <scope>NUCLEOTIDE SEQUENCE [LARGE SCALE GENOMIC DNA]</scope>
    <source>
        <strain evidence="3 4">DSM 25186</strain>
    </source>
</reference>
<evidence type="ECO:0000313" key="4">
    <source>
        <dbReference type="Proteomes" id="UP000198510"/>
    </source>
</evidence>
<dbReference type="NCBIfam" id="TIGR04183">
    <property type="entry name" value="Por_Secre_tail"/>
    <property type="match status" value="1"/>
</dbReference>
<dbReference type="OrthoDB" id="1490335at2"/>
<name>A0A1G9E9C2_9BACT</name>
<dbReference type="EMBL" id="FNFO01000003">
    <property type="protein sequence ID" value="SDK72721.1"/>
    <property type="molecule type" value="Genomic_DNA"/>
</dbReference>
<dbReference type="Pfam" id="PF13385">
    <property type="entry name" value="Laminin_G_3"/>
    <property type="match status" value="1"/>
</dbReference>
<evidence type="ECO:0000313" key="3">
    <source>
        <dbReference type="EMBL" id="SDK72721.1"/>
    </source>
</evidence>
<proteinExistence type="predicted"/>
<dbReference type="RefSeq" id="WP_089681397.1">
    <property type="nucleotide sequence ID" value="NZ_FNFO01000003.1"/>
</dbReference>
<dbReference type="AlphaFoldDB" id="A0A1G9E9C2"/>
<accession>A0A1G9E9C2</accession>
<keyword evidence="1" id="KW-0732">Signal</keyword>
<dbReference type="InterPro" id="IPR026444">
    <property type="entry name" value="Secre_tail"/>
</dbReference>
<dbReference type="Proteomes" id="UP000198510">
    <property type="component" value="Unassembled WGS sequence"/>
</dbReference>
<gene>
    <name evidence="3" type="ORF">SAMN05421823_103392</name>
</gene>
<dbReference type="Pfam" id="PF18962">
    <property type="entry name" value="Por_Secre_tail"/>
    <property type="match status" value="1"/>
</dbReference>
<evidence type="ECO:0000259" key="2">
    <source>
        <dbReference type="Pfam" id="PF18962"/>
    </source>
</evidence>
<protein>
    <submittedName>
        <fullName evidence="3">Por secretion system C-terminal sorting domain-containing protein</fullName>
    </submittedName>
</protein>
<dbReference type="Gene3D" id="2.60.120.200">
    <property type="match status" value="1"/>
</dbReference>
<organism evidence="3 4">
    <name type="scientific">Catalinimonas alkaloidigena</name>
    <dbReference type="NCBI Taxonomy" id="1075417"/>
    <lineage>
        <taxon>Bacteria</taxon>
        <taxon>Pseudomonadati</taxon>
        <taxon>Bacteroidota</taxon>
        <taxon>Cytophagia</taxon>
        <taxon>Cytophagales</taxon>
        <taxon>Catalimonadaceae</taxon>
        <taxon>Catalinimonas</taxon>
    </lineage>
</organism>